<organism evidence="3 4">
    <name type="scientific">Dorea phocaeensis</name>
    <dbReference type="NCBI Taxonomy" id="2040291"/>
    <lineage>
        <taxon>Bacteria</taxon>
        <taxon>Bacillati</taxon>
        <taxon>Bacillota</taxon>
        <taxon>Clostridia</taxon>
        <taxon>Lachnospirales</taxon>
        <taxon>Lachnospiraceae</taxon>
        <taxon>Dorea</taxon>
    </lineage>
</organism>
<dbReference type="AlphaFoldDB" id="A0A850HM38"/>
<dbReference type="RefSeq" id="WP_101695978.1">
    <property type="nucleotide sequence ID" value="NZ_JAAITX010000006.1"/>
</dbReference>
<dbReference type="EMBL" id="JAAIUO010000006">
    <property type="protein sequence ID" value="NSK15058.1"/>
    <property type="molecule type" value="Genomic_DNA"/>
</dbReference>
<name>A0A850HM38_9FIRM</name>
<dbReference type="Proteomes" id="UP000701680">
    <property type="component" value="Unassembled WGS sequence"/>
</dbReference>
<protein>
    <submittedName>
        <fullName evidence="3">Ferredoxin</fullName>
    </submittedName>
</protein>
<dbReference type="Proteomes" id="UP000528555">
    <property type="component" value="Unassembled WGS sequence"/>
</dbReference>
<proteinExistence type="predicted"/>
<keyword evidence="4" id="KW-1185">Reference proteome</keyword>
<evidence type="ECO:0000313" key="3">
    <source>
        <dbReference type="EMBL" id="NVH58832.1"/>
    </source>
</evidence>
<feature type="domain" description="DUF2148" evidence="1">
    <location>
        <begin position="109"/>
        <end position="176"/>
    </location>
</feature>
<dbReference type="PANTHER" id="PTHR40101:SF1">
    <property type="entry name" value="4FE-4S DOMAIN-CONTAINING PROTEIN"/>
    <property type="match status" value="1"/>
</dbReference>
<comment type="caution">
    <text evidence="3">The sequence shown here is derived from an EMBL/GenBank/DDBJ whole genome shotgun (WGS) entry which is preliminary data.</text>
</comment>
<dbReference type="InterPro" id="IPR019224">
    <property type="entry name" value="DUF2148"/>
</dbReference>
<evidence type="ECO:0000313" key="4">
    <source>
        <dbReference type="Proteomes" id="UP000528555"/>
    </source>
</evidence>
<evidence type="ECO:0000313" key="2">
    <source>
        <dbReference type="EMBL" id="NSK15058.1"/>
    </source>
</evidence>
<evidence type="ECO:0000259" key="1">
    <source>
        <dbReference type="Pfam" id="PF09918"/>
    </source>
</evidence>
<evidence type="ECO:0000313" key="5">
    <source>
        <dbReference type="Proteomes" id="UP000701680"/>
    </source>
</evidence>
<reference evidence="4 5" key="1">
    <citation type="journal article" date="2020" name="Cell Host Microbe">
        <title>Functional and Genomic Variation between Human-Derived Isolates of Lachnospiraceae Reveals Inter- and Intra-Species Diversity.</title>
        <authorList>
            <person name="Sorbara M.T."/>
            <person name="Littmann E.R."/>
            <person name="Fontana E."/>
            <person name="Moody T.U."/>
            <person name="Kohout C.E."/>
            <person name="Gjonbalaj M."/>
            <person name="Eaton V."/>
            <person name="Seok R."/>
            <person name="Leiner I.M."/>
            <person name="Pamer E.G."/>
        </authorList>
    </citation>
    <scope>NUCLEOTIDE SEQUENCE [LARGE SCALE GENOMIC DNA]</scope>
    <source>
        <strain evidence="3 4">MSK.17.11</strain>
        <strain evidence="2 5">MSK.17.38</strain>
    </source>
</reference>
<dbReference type="OrthoDB" id="5505478at2"/>
<dbReference type="Pfam" id="PF09918">
    <property type="entry name" value="DUF2148"/>
    <property type="match status" value="1"/>
</dbReference>
<gene>
    <name evidence="3" type="ORF">G5A66_09285</name>
    <name evidence="2" type="ORF">G5A75_09305</name>
</gene>
<accession>A0A850HM38</accession>
<reference evidence="3" key="2">
    <citation type="submission" date="2020-02" db="EMBL/GenBank/DDBJ databases">
        <authorList>
            <person name="Littmann E."/>
            <person name="Sorbara M."/>
        </authorList>
    </citation>
    <scope>NUCLEOTIDE SEQUENCE</scope>
    <source>
        <strain evidence="3">MSK.17.11</strain>
        <strain evidence="2">MSK.17.38</strain>
    </source>
</reference>
<dbReference type="EMBL" id="JAAITX010000006">
    <property type="protein sequence ID" value="NVH58832.1"/>
    <property type="molecule type" value="Genomic_DNA"/>
</dbReference>
<sequence>MMIREKEAEEGRIVEVAKAMCVAARTAPKAKGVDKLHTAILTGEEKEQLANEMDRIAEELGFGFFHRDANNLRASQAVVLIGEENAVRGLNAGCNFCGMGECKSCMEAGARCAYTGIDLGIAVGSAVSIATDARVDNRIMFSIGRAAQEMHLLGEDVCQIMGIPLSASGKSPFFDR</sequence>
<dbReference type="PANTHER" id="PTHR40101">
    <property type="entry name" value="CONSERVED PROTEIN"/>
    <property type="match status" value="1"/>
</dbReference>